<gene>
    <name evidence="5" type="primary">PGP_0</name>
    <name evidence="5" type="ORF">Bhyg_01463</name>
</gene>
<keyword evidence="4" id="KW-0479">Metal-binding</keyword>
<dbReference type="OrthoDB" id="413953at2759"/>
<evidence type="ECO:0000313" key="5">
    <source>
        <dbReference type="EMBL" id="KAJ6646252.1"/>
    </source>
</evidence>
<dbReference type="PIRSF" id="PIRSF000915">
    <property type="entry name" value="PGP-type_phosphatase"/>
    <property type="match status" value="1"/>
</dbReference>
<feature type="binding site" evidence="3">
    <location>
        <position position="246"/>
    </location>
    <ligand>
        <name>substrate</name>
    </ligand>
</feature>
<dbReference type="GO" id="GO:0016791">
    <property type="term" value="F:phosphatase activity"/>
    <property type="evidence" value="ECO:0007669"/>
    <property type="project" value="InterPro"/>
</dbReference>
<dbReference type="GO" id="GO:0046872">
    <property type="term" value="F:metal ion binding"/>
    <property type="evidence" value="ECO:0007669"/>
    <property type="project" value="UniProtKB-KW"/>
</dbReference>
<dbReference type="InterPro" id="IPR006357">
    <property type="entry name" value="HAD-SF_hydro_IIA"/>
</dbReference>
<dbReference type="SUPFAM" id="SSF56784">
    <property type="entry name" value="HAD-like"/>
    <property type="match status" value="1"/>
</dbReference>
<evidence type="ECO:0000313" key="6">
    <source>
        <dbReference type="Proteomes" id="UP001151699"/>
    </source>
</evidence>
<dbReference type="GO" id="GO:0005737">
    <property type="term" value="C:cytoplasm"/>
    <property type="evidence" value="ECO:0007669"/>
    <property type="project" value="TreeGrafter"/>
</dbReference>
<sequence length="331" mass="36994">MIRLFFKNQRQNSLDPLVRTFRKMYSQTATELNKLSNNEIGAWLKSFDTVLTDCDGVLWIYNNAIDGAPDVINRFKEIGKKVFFITNNSTKSRPEFLEKCKMLNFRMVEEEIISTAWAAAKYLQNRNFQKKVYVIGSTGVAKELENVGIPYEGIGPDVLTGNLQNLVHGPFTADPEIGAVIVGFDEHFSFPKLFKAASYLDNPDCIFIATNTDERFPMSGKVIPGTGSIVRSVETAAERKAEVMGKPNPLICEGLFSDFQIDAGRTLMIGDRANTDIELGANCGFQTLLVGTGIHGLRDVEIWKKSVDPNDKKRIPDLYLPSLGDLLKYMS</sequence>
<keyword evidence="1" id="KW-0378">Hydrolase</keyword>
<organism evidence="5 6">
    <name type="scientific">Pseudolycoriella hygida</name>
    <dbReference type="NCBI Taxonomy" id="35572"/>
    <lineage>
        <taxon>Eukaryota</taxon>
        <taxon>Metazoa</taxon>
        <taxon>Ecdysozoa</taxon>
        <taxon>Arthropoda</taxon>
        <taxon>Hexapoda</taxon>
        <taxon>Insecta</taxon>
        <taxon>Pterygota</taxon>
        <taxon>Neoptera</taxon>
        <taxon>Endopterygota</taxon>
        <taxon>Diptera</taxon>
        <taxon>Nematocera</taxon>
        <taxon>Sciaroidea</taxon>
        <taxon>Sciaridae</taxon>
        <taxon>Pseudolycoriella</taxon>
    </lineage>
</organism>
<dbReference type="Pfam" id="PF13242">
    <property type="entry name" value="Hydrolase_like"/>
    <property type="match status" value="1"/>
</dbReference>
<dbReference type="NCBIfam" id="TIGR01452">
    <property type="entry name" value="PGP_euk"/>
    <property type="match status" value="1"/>
</dbReference>
<dbReference type="PANTHER" id="PTHR19288">
    <property type="entry name" value="4-NITROPHENYLPHOSPHATASE-RELATED"/>
    <property type="match status" value="1"/>
</dbReference>
<dbReference type="PANTHER" id="PTHR19288:SF93">
    <property type="entry name" value="FI11325P-RELATED"/>
    <property type="match status" value="1"/>
</dbReference>
<dbReference type="Proteomes" id="UP001151699">
    <property type="component" value="Chromosome A"/>
</dbReference>
<feature type="active site" description="Proton donor" evidence="2">
    <location>
        <position position="55"/>
    </location>
</feature>
<dbReference type="NCBIfam" id="TIGR01460">
    <property type="entry name" value="HAD-SF-IIA"/>
    <property type="match status" value="1"/>
</dbReference>
<dbReference type="InterPro" id="IPR036412">
    <property type="entry name" value="HAD-like_sf"/>
</dbReference>
<evidence type="ECO:0000256" key="3">
    <source>
        <dbReference type="PIRSR" id="PIRSR000915-2"/>
    </source>
</evidence>
<dbReference type="InterPro" id="IPR023214">
    <property type="entry name" value="HAD_sf"/>
</dbReference>
<comment type="caution">
    <text evidence="5">The sequence shown here is derived from an EMBL/GenBank/DDBJ whole genome shotgun (WGS) entry which is preliminary data.</text>
</comment>
<dbReference type="AlphaFoldDB" id="A0A9Q0S5K6"/>
<feature type="binding site" evidence="4">
    <location>
        <position position="271"/>
    </location>
    <ligand>
        <name>Mg(2+)</name>
        <dbReference type="ChEBI" id="CHEBI:18420"/>
    </ligand>
</feature>
<comment type="cofactor">
    <cofactor evidence="4">
        <name>Mg(2+)</name>
        <dbReference type="ChEBI" id="CHEBI:18420"/>
    </cofactor>
    <text evidence="4">Divalent metal ions. Mg(2+) is the most effective.</text>
</comment>
<dbReference type="Gene3D" id="3.40.50.1000">
    <property type="entry name" value="HAD superfamily/HAD-like"/>
    <property type="match status" value="2"/>
</dbReference>
<keyword evidence="6" id="KW-1185">Reference proteome</keyword>
<proteinExistence type="predicted"/>
<feature type="binding site" evidence="4">
    <location>
        <position position="53"/>
    </location>
    <ligand>
        <name>Mg(2+)</name>
        <dbReference type="ChEBI" id="CHEBI:18420"/>
    </ligand>
</feature>
<protein>
    <submittedName>
        <fullName evidence="5">Glycerol-3-phosphate phosphatase</fullName>
    </submittedName>
</protein>
<dbReference type="InterPro" id="IPR006349">
    <property type="entry name" value="PGP_euk"/>
</dbReference>
<name>A0A9Q0S5K6_9DIPT</name>
<feature type="binding site" evidence="4">
    <location>
        <position position="55"/>
    </location>
    <ligand>
        <name>Mg(2+)</name>
        <dbReference type="ChEBI" id="CHEBI:18420"/>
    </ligand>
</feature>
<reference evidence="5" key="1">
    <citation type="submission" date="2022-07" db="EMBL/GenBank/DDBJ databases">
        <authorList>
            <person name="Trinca V."/>
            <person name="Uliana J.V.C."/>
            <person name="Torres T.T."/>
            <person name="Ward R.J."/>
            <person name="Monesi N."/>
        </authorList>
    </citation>
    <scope>NUCLEOTIDE SEQUENCE</scope>
    <source>
        <strain evidence="5">HSMRA1968</strain>
        <tissue evidence="5">Whole embryos</tissue>
    </source>
</reference>
<feature type="active site" description="Nucleophile" evidence="2">
    <location>
        <position position="53"/>
    </location>
</feature>
<evidence type="ECO:0000256" key="2">
    <source>
        <dbReference type="PIRSR" id="PIRSR000915-1"/>
    </source>
</evidence>
<keyword evidence="4" id="KW-0460">Magnesium</keyword>
<evidence type="ECO:0000256" key="4">
    <source>
        <dbReference type="PIRSR" id="PIRSR000915-3"/>
    </source>
</evidence>
<dbReference type="Pfam" id="PF13344">
    <property type="entry name" value="Hydrolase_6"/>
    <property type="match status" value="1"/>
</dbReference>
<evidence type="ECO:0000256" key="1">
    <source>
        <dbReference type="ARBA" id="ARBA00022801"/>
    </source>
</evidence>
<dbReference type="EMBL" id="WJQU01000001">
    <property type="protein sequence ID" value="KAJ6646252.1"/>
    <property type="molecule type" value="Genomic_DNA"/>
</dbReference>
<accession>A0A9Q0S5K6</accession>